<sequence>MLPASLDDAHRDECADDKSLTRPPPALLEEAQRLHLELSSSRVAFTLSNSLVQFLSPLQLQGFASRLIESCGVHHMDELAARVTCEDDVEELLGSHASLQQRRELWKGVCKWKRTAGKRAREPTKKSDKKKALTGGNSRDAEVVPGRVQGSTTGRLLDLDKCTPSQFMRQFAFCGHQDAEIDAVTRPSTEVCGKSAVESVTGEADGGSATAALMASLEASPCSFSWASSVSPLGGTPFRAEKRYRREELPISALSVGPGMTVAGENEFEEGGGGCEDDARQQNLLPSAVPLETEGEAVDVRQPIEECSAEYEVMRKAMCVALSNAVATYNARLGALQERLRTVLAAAAGKRRRDPCDSGVFVALEKAVRLEREPPLRLEMHPAGPQQAGSVSFPSHVPQQCPERAQSAKNECDGLSASGGGNPELCEVAARLEPSGIQLHPTLMLNATVVSSPSGNVGEDALPSLSDMTSPSRGSYRRTEGLTLEEPARRCTATLHVPPRAMSGLATNDTSQGVPAAFSLDEESTVPLTANLGQHVSIADVAAVCNESSGSEEELLPRPSAVRASPPLLGGATADVTRREPLETRGTILLDDFGLQAIPNEVTHSSLSRAAPPASAGELSMGDGNLPSTAAETQVIDVDALSSLESGTNEGCLPHRRQEDIDAIPVDDCSDQLSAHSSPMALQGCSSQEEHIWMCSQLPRERQRAVSRSASLSPPQASGNAFMDSLSMSVGNCARGLDWTTQTSIAADARDLPPKPRPDGDRAGSMNSDEHQLGGKATVSVTSERAFSPPRSLAPAGLPPMPSRSLMNTTLPDAPESLNDTVEELTTEGVMSMSYEMLRQWCLRLGLRLLCDETYATDAGEKESCDATRMEISEQEDSRGFTFTQGENSNGWWLDDGGADINEGELDALDGDRLSRSPQRQHPSWEGSGTTTPLPLTPGIDTGEAEWRDLQRAALIEQMREALRLFITRRQFMFEVAPFFFHRLPRFSGGDSYKPVRAADLVRKQLALTRQELEEQRRLAKMMEAEEVACCVITGLAAEAAESIERQAVLPAKGQEVATGQGVDPASASVRSRSPQRTCNAAYPGMIPVYEQLLLMEPIDVQVATSVVQADFPHVSRHRVEALLEESGIPLDMSRRVCNSQSDGGGELNATQRSASSCSPPPGSPIGLTQTGPIASAQESKRRFFAQRGWAQRRRNR</sequence>
<feature type="region of interest" description="Disordered" evidence="2">
    <location>
        <begin position="909"/>
        <end position="938"/>
    </location>
</feature>
<comment type="caution">
    <text evidence="3">The sequence shown here is derived from an EMBL/GenBank/DDBJ whole genome shotgun (WGS) entry which is preliminary data.</text>
</comment>
<feature type="region of interest" description="Disordered" evidence="2">
    <location>
        <begin position="1135"/>
        <end position="1180"/>
    </location>
</feature>
<feature type="region of interest" description="Disordered" evidence="2">
    <location>
        <begin position="1055"/>
        <end position="1075"/>
    </location>
</feature>
<gene>
    <name evidence="3" type="ORF">Tco025E_02232</name>
</gene>
<dbReference type="OrthoDB" id="267603at2759"/>
<evidence type="ECO:0000256" key="2">
    <source>
        <dbReference type="SAM" id="MobiDB-lite"/>
    </source>
</evidence>
<keyword evidence="1" id="KW-0175">Coiled coil</keyword>
<dbReference type="GeneID" id="40315843"/>
<feature type="region of interest" description="Disordered" evidence="2">
    <location>
        <begin position="456"/>
        <end position="479"/>
    </location>
</feature>
<name>A0A3S5IUD7_9TRYP</name>
<accession>A0A3S5IUD7</accession>
<dbReference type="RefSeq" id="XP_029230710.1">
    <property type="nucleotide sequence ID" value="XM_029369161.1"/>
</dbReference>
<feature type="region of interest" description="Disordered" evidence="2">
    <location>
        <begin position="117"/>
        <end position="145"/>
    </location>
</feature>
<feature type="region of interest" description="Disordered" evidence="2">
    <location>
        <begin position="1"/>
        <end position="23"/>
    </location>
</feature>
<feature type="coiled-coil region" evidence="1">
    <location>
        <begin position="999"/>
        <end position="1026"/>
    </location>
</feature>
<dbReference type="Proteomes" id="UP000284403">
    <property type="component" value="Unassembled WGS sequence"/>
</dbReference>
<evidence type="ECO:0000313" key="3">
    <source>
        <dbReference type="EMBL" id="RNF25349.1"/>
    </source>
</evidence>
<feature type="region of interest" description="Disordered" evidence="2">
    <location>
        <begin position="744"/>
        <end position="802"/>
    </location>
</feature>
<organism evidence="3 4">
    <name type="scientific">Trypanosoma conorhini</name>
    <dbReference type="NCBI Taxonomy" id="83891"/>
    <lineage>
        <taxon>Eukaryota</taxon>
        <taxon>Discoba</taxon>
        <taxon>Euglenozoa</taxon>
        <taxon>Kinetoplastea</taxon>
        <taxon>Metakinetoplastina</taxon>
        <taxon>Trypanosomatida</taxon>
        <taxon>Trypanosomatidae</taxon>
        <taxon>Trypanosoma</taxon>
    </lineage>
</organism>
<protein>
    <submittedName>
        <fullName evidence="3">Uncharacterized protein</fullName>
    </submittedName>
</protein>
<evidence type="ECO:0000256" key="1">
    <source>
        <dbReference type="SAM" id="Coils"/>
    </source>
</evidence>
<feature type="compositionally biased region" description="Basic and acidic residues" evidence="2">
    <location>
        <begin position="748"/>
        <end position="773"/>
    </location>
</feature>
<dbReference type="AlphaFoldDB" id="A0A3S5IUD7"/>
<keyword evidence="4" id="KW-1185">Reference proteome</keyword>
<proteinExistence type="predicted"/>
<dbReference type="EMBL" id="MKKU01000087">
    <property type="protein sequence ID" value="RNF25349.1"/>
    <property type="molecule type" value="Genomic_DNA"/>
</dbReference>
<feature type="compositionally biased region" description="Basic and acidic residues" evidence="2">
    <location>
        <begin position="7"/>
        <end position="20"/>
    </location>
</feature>
<reference evidence="3 4" key="1">
    <citation type="journal article" date="2018" name="BMC Genomics">
        <title>Genomic comparison of Trypanosoma conorhini and Trypanosoma rangeli to Trypanosoma cruzi strains of high and low virulence.</title>
        <authorList>
            <person name="Bradwell K.R."/>
            <person name="Koparde V.N."/>
            <person name="Matveyev A.V."/>
            <person name="Serrano M.G."/>
            <person name="Alves J.M."/>
            <person name="Parikh H."/>
            <person name="Huang B."/>
            <person name="Lee V."/>
            <person name="Espinosa-Alvarez O."/>
            <person name="Ortiz P.A."/>
            <person name="Costa-Martins A.G."/>
            <person name="Teixeira M.M."/>
            <person name="Buck G.A."/>
        </authorList>
    </citation>
    <scope>NUCLEOTIDE SEQUENCE [LARGE SCALE GENOMIC DNA]</scope>
    <source>
        <strain evidence="3 4">025E</strain>
    </source>
</reference>
<evidence type="ECO:0000313" key="4">
    <source>
        <dbReference type="Proteomes" id="UP000284403"/>
    </source>
</evidence>
<feature type="region of interest" description="Disordered" evidence="2">
    <location>
        <begin position="551"/>
        <end position="572"/>
    </location>
</feature>